<keyword evidence="2" id="KW-1185">Reference proteome</keyword>
<organism evidence="1 2">
    <name type="scientific">Thioalkalivibrio sulfidiphilus (strain HL-EbGR7)</name>
    <dbReference type="NCBI Taxonomy" id="396588"/>
    <lineage>
        <taxon>Bacteria</taxon>
        <taxon>Pseudomonadati</taxon>
        <taxon>Pseudomonadota</taxon>
        <taxon>Gammaproteobacteria</taxon>
        <taxon>Chromatiales</taxon>
        <taxon>Ectothiorhodospiraceae</taxon>
        <taxon>Thioalkalivibrio</taxon>
    </lineage>
</organism>
<accession>B8GL45</accession>
<evidence type="ECO:0000313" key="1">
    <source>
        <dbReference type="EMBL" id="ACL71563.1"/>
    </source>
</evidence>
<dbReference type="EMBL" id="CP001339">
    <property type="protein sequence ID" value="ACL71563.1"/>
    <property type="molecule type" value="Genomic_DNA"/>
</dbReference>
<dbReference type="NCBIfam" id="TIGR04256">
    <property type="entry name" value="GxxExxY"/>
    <property type="match status" value="1"/>
</dbReference>
<reference evidence="1 2" key="1">
    <citation type="journal article" date="2011" name="Stand. Genomic Sci.">
        <title>Complete genome sequence of 'Thioalkalivibrio sulfidophilus' HL-EbGr7.</title>
        <authorList>
            <person name="Muyzer G."/>
            <person name="Sorokin D.Y."/>
            <person name="Mavromatis K."/>
            <person name="Lapidus A."/>
            <person name="Clum A."/>
            <person name="Ivanova N."/>
            <person name="Pati A."/>
            <person name="d'Haeseleer P."/>
            <person name="Woyke T."/>
            <person name="Kyrpides N.C."/>
        </authorList>
    </citation>
    <scope>NUCLEOTIDE SEQUENCE [LARGE SCALE GENOMIC DNA]</scope>
    <source>
        <strain evidence="1 2">HL-EbGR7</strain>
    </source>
</reference>
<dbReference type="HOGENOM" id="CLU_134960_0_1_6"/>
<dbReference type="Proteomes" id="UP000002383">
    <property type="component" value="Chromosome"/>
</dbReference>
<gene>
    <name evidence="1" type="ordered locus">Tgr7_0465</name>
</gene>
<sequence>MEAIDDPLTRLIIASAYQVHNELGSGFLEKVYERALLVELSARGISAETQVITDVWYRDHVVGTYCIDLLVEEKVVCELKAVESLSRQHQVQLVNYLAATRMDLGLLINFGRSVEVRRKYRLPKQ</sequence>
<dbReference type="KEGG" id="tgr:Tgr7_0465"/>
<dbReference type="RefSeq" id="WP_012637052.1">
    <property type="nucleotide sequence ID" value="NC_011901.1"/>
</dbReference>
<evidence type="ECO:0008006" key="3">
    <source>
        <dbReference type="Google" id="ProtNLM"/>
    </source>
</evidence>
<proteinExistence type="predicted"/>
<dbReference type="Pfam" id="PF13366">
    <property type="entry name" value="PDDEXK_3"/>
    <property type="match status" value="1"/>
</dbReference>
<name>B8GL45_THISH</name>
<evidence type="ECO:0000313" key="2">
    <source>
        <dbReference type="Proteomes" id="UP000002383"/>
    </source>
</evidence>
<protein>
    <recommendedName>
        <fullName evidence="3">GxxExxY protein</fullName>
    </recommendedName>
</protein>
<dbReference type="eggNOG" id="COG0614">
    <property type="taxonomic scope" value="Bacteria"/>
</dbReference>
<dbReference type="OrthoDB" id="9806869at2"/>
<dbReference type="STRING" id="396588.Tgr7_0465"/>
<dbReference type="AlphaFoldDB" id="B8GL45"/>
<dbReference type="InterPro" id="IPR026350">
    <property type="entry name" value="GxxExxY"/>
</dbReference>